<dbReference type="RefSeq" id="WP_128561393.1">
    <property type="nucleotide sequence ID" value="NZ_BPQH01000002.1"/>
</dbReference>
<keyword evidence="5" id="KW-0170">Cobalt</keyword>
<comment type="cofactor">
    <cofactor evidence="1">
        <name>adenosylcob(III)alamin</name>
        <dbReference type="ChEBI" id="CHEBI:18408"/>
    </cofactor>
</comment>
<protein>
    <submittedName>
        <fullName evidence="7">Methylmalonyl-CoA mutase small subunit</fullName>
    </submittedName>
</protein>
<name>A0ABQ4QTW4_9HYPH</name>
<evidence type="ECO:0000256" key="4">
    <source>
        <dbReference type="ARBA" id="ARBA00023235"/>
    </source>
</evidence>
<sequence length="608" mass="62604">MDDTTLAAPFPPATRAQWRALVDGVLKGADFERRLVPRSRDGIRIEPLYEAAPPAVQPARGGGAPAPWRVSQRLDHPDPSEASALALADLEGGADALTIVLAGAPAARGFGLPGPDALEAALAGVMLPLIALRLDAGPAAFEAAPRLVALAKAASPDLGALDIDLGVDPVGMLAAGAAAGTEDRLAALLSDLDAEGFAGRVALADARPFHEAGATEAGELAAVLSSALATLRALEAGGHTLERARDAVAFLLVADADEFMTVAKFRALRRLWARVEEACGLAPKPARIHAETAWRSTTRRDPWVNMLRATSATFSAGLGGADAVTVLPFTAALGLPDAFARRCARTMQHVLIEEANLWRVADPAAGAGGFEALTEGLCEQGWAQFQAIEREGGIVASLRTGALPGRLAALRQARDADLATRRQPITGTSEFPDLHEAPVAVLAPAPAPAPAGAAGGALPSRRLAEPYERLRDAADAILARTGRRPRVFLANLGPLSAFNTRATFARNAFEAGGIEAVTNDGFSDHGAMAEAFRAAGTPLACLCSSDAIYAEAATAAAGALRAAGARRLYLAGRPGPLEPALRAAGVAHDLYAGCDLLGLLAEALGDLD</sequence>
<dbReference type="Gene3D" id="3.20.20.240">
    <property type="entry name" value="Methylmalonyl-CoA mutase"/>
    <property type="match status" value="1"/>
</dbReference>
<evidence type="ECO:0000256" key="2">
    <source>
        <dbReference type="ARBA" id="ARBA00008465"/>
    </source>
</evidence>
<reference evidence="7" key="2">
    <citation type="submission" date="2021-08" db="EMBL/GenBank/DDBJ databases">
        <authorList>
            <person name="Tani A."/>
            <person name="Ola A."/>
            <person name="Ogura Y."/>
            <person name="Katsura K."/>
            <person name="Hayashi T."/>
        </authorList>
    </citation>
    <scope>NUCLEOTIDE SEQUENCE</scope>
    <source>
        <strain evidence="7">KCTC 52305</strain>
    </source>
</reference>
<feature type="domain" description="Methylmalonyl-CoA mutase alpha/beta chain catalytic" evidence="6">
    <location>
        <begin position="208"/>
        <end position="442"/>
    </location>
</feature>
<evidence type="ECO:0000313" key="7">
    <source>
        <dbReference type="EMBL" id="GJD48139.1"/>
    </source>
</evidence>
<dbReference type="Gene3D" id="3.40.50.280">
    <property type="entry name" value="Cobalamin-binding domain"/>
    <property type="match status" value="1"/>
</dbReference>
<reference evidence="7" key="1">
    <citation type="journal article" date="2021" name="Front. Microbiol.">
        <title>Comprehensive Comparative Genomics and Phenotyping of Methylobacterium Species.</title>
        <authorList>
            <person name="Alessa O."/>
            <person name="Ogura Y."/>
            <person name="Fujitani Y."/>
            <person name="Takami H."/>
            <person name="Hayashi T."/>
            <person name="Sahin N."/>
            <person name="Tani A."/>
        </authorList>
    </citation>
    <scope>NUCLEOTIDE SEQUENCE</scope>
    <source>
        <strain evidence="7">KCTC 52305</strain>
    </source>
</reference>
<evidence type="ECO:0000313" key="8">
    <source>
        <dbReference type="Proteomes" id="UP001055167"/>
    </source>
</evidence>
<keyword evidence="4" id="KW-0413">Isomerase</keyword>
<dbReference type="Proteomes" id="UP001055167">
    <property type="component" value="Unassembled WGS sequence"/>
</dbReference>
<evidence type="ECO:0000256" key="3">
    <source>
        <dbReference type="ARBA" id="ARBA00022628"/>
    </source>
</evidence>
<dbReference type="PANTHER" id="PTHR48101">
    <property type="entry name" value="METHYLMALONYL-COA MUTASE, MITOCHONDRIAL-RELATED"/>
    <property type="match status" value="1"/>
</dbReference>
<evidence type="ECO:0000256" key="5">
    <source>
        <dbReference type="ARBA" id="ARBA00023285"/>
    </source>
</evidence>
<dbReference type="CDD" id="cd03677">
    <property type="entry name" value="MM_CoA_mutase_beta"/>
    <property type="match status" value="1"/>
</dbReference>
<dbReference type="InterPro" id="IPR016176">
    <property type="entry name" value="Cbl-dep_enz_cat"/>
</dbReference>
<dbReference type="Pfam" id="PF01642">
    <property type="entry name" value="MM_CoA_mutase"/>
    <property type="match status" value="1"/>
</dbReference>
<keyword evidence="3" id="KW-0846">Cobalamin</keyword>
<organism evidence="7 8">
    <name type="scientific">Methylobacterium crusticola</name>
    <dbReference type="NCBI Taxonomy" id="1697972"/>
    <lineage>
        <taxon>Bacteria</taxon>
        <taxon>Pseudomonadati</taxon>
        <taxon>Pseudomonadota</taxon>
        <taxon>Alphaproteobacteria</taxon>
        <taxon>Hyphomicrobiales</taxon>
        <taxon>Methylobacteriaceae</taxon>
        <taxon>Methylobacterium</taxon>
    </lineage>
</organism>
<comment type="caution">
    <text evidence="7">The sequence shown here is derived from an EMBL/GenBank/DDBJ whole genome shotgun (WGS) entry which is preliminary data.</text>
</comment>
<keyword evidence="8" id="KW-1185">Reference proteome</keyword>
<proteinExistence type="inferred from homology"/>
<evidence type="ECO:0000256" key="1">
    <source>
        <dbReference type="ARBA" id="ARBA00001922"/>
    </source>
</evidence>
<dbReference type="SUPFAM" id="SSF52242">
    <property type="entry name" value="Cobalamin (vitamin B12)-binding domain"/>
    <property type="match status" value="1"/>
</dbReference>
<comment type="similarity">
    <text evidence="2">Belongs to the methylmalonyl-CoA mutase family.</text>
</comment>
<dbReference type="SUPFAM" id="SSF51703">
    <property type="entry name" value="Cobalamin (vitamin B12)-dependent enzymes"/>
    <property type="match status" value="1"/>
</dbReference>
<gene>
    <name evidence="7" type="primary">mutA</name>
    <name evidence="7" type="ORF">OPKNFCMD_0855</name>
</gene>
<dbReference type="EMBL" id="BPQH01000002">
    <property type="protein sequence ID" value="GJD48139.1"/>
    <property type="molecule type" value="Genomic_DNA"/>
</dbReference>
<evidence type="ECO:0000259" key="6">
    <source>
        <dbReference type="Pfam" id="PF01642"/>
    </source>
</evidence>
<dbReference type="InterPro" id="IPR006099">
    <property type="entry name" value="MeMalonylCoA_mutase_a/b_cat"/>
</dbReference>
<dbReference type="PANTHER" id="PTHR48101:SF4">
    <property type="entry name" value="METHYLMALONYL-COA MUTASE, MITOCHONDRIAL"/>
    <property type="match status" value="1"/>
</dbReference>
<accession>A0ABQ4QTW4</accession>
<dbReference type="InterPro" id="IPR036724">
    <property type="entry name" value="Cobalamin-bd_sf"/>
</dbReference>